<name>A0A1R3RHJ4_ASPC5</name>
<keyword evidence="2" id="KW-1185">Reference proteome</keyword>
<gene>
    <name evidence="1" type="ORF">ASPCADRAFT_209186</name>
</gene>
<accession>A0A1R3RHJ4</accession>
<evidence type="ECO:0000313" key="2">
    <source>
        <dbReference type="Proteomes" id="UP000188318"/>
    </source>
</evidence>
<organism evidence="1 2">
    <name type="scientific">Aspergillus carbonarius (strain ITEM 5010)</name>
    <dbReference type="NCBI Taxonomy" id="602072"/>
    <lineage>
        <taxon>Eukaryota</taxon>
        <taxon>Fungi</taxon>
        <taxon>Dikarya</taxon>
        <taxon>Ascomycota</taxon>
        <taxon>Pezizomycotina</taxon>
        <taxon>Eurotiomycetes</taxon>
        <taxon>Eurotiomycetidae</taxon>
        <taxon>Eurotiales</taxon>
        <taxon>Aspergillaceae</taxon>
        <taxon>Aspergillus</taxon>
        <taxon>Aspergillus subgen. Circumdati</taxon>
    </lineage>
</organism>
<proteinExistence type="predicted"/>
<dbReference type="AlphaFoldDB" id="A0A1R3RHJ4"/>
<dbReference type="Proteomes" id="UP000188318">
    <property type="component" value="Unassembled WGS sequence"/>
</dbReference>
<dbReference type="VEuPathDB" id="FungiDB:ASPCADRAFT_209186"/>
<protein>
    <submittedName>
        <fullName evidence="1">Uncharacterized protein</fullName>
    </submittedName>
</protein>
<evidence type="ECO:0000313" key="1">
    <source>
        <dbReference type="EMBL" id="OOF93933.1"/>
    </source>
</evidence>
<reference evidence="2" key="1">
    <citation type="journal article" date="2017" name="Genome Biol.">
        <title>Comparative genomics reveals high biological diversity and specific adaptations in the industrially and medically important fungal genus Aspergillus.</title>
        <authorList>
            <person name="de Vries R.P."/>
            <person name="Riley R."/>
            <person name="Wiebenga A."/>
            <person name="Aguilar-Osorio G."/>
            <person name="Amillis S."/>
            <person name="Uchima C.A."/>
            <person name="Anderluh G."/>
            <person name="Asadollahi M."/>
            <person name="Askin M."/>
            <person name="Barry K."/>
            <person name="Battaglia E."/>
            <person name="Bayram O."/>
            <person name="Benocci T."/>
            <person name="Braus-Stromeyer S.A."/>
            <person name="Caldana C."/>
            <person name="Canovas D."/>
            <person name="Cerqueira G.C."/>
            <person name="Chen F."/>
            <person name="Chen W."/>
            <person name="Choi C."/>
            <person name="Clum A."/>
            <person name="Dos Santos R.A."/>
            <person name="Damasio A.R."/>
            <person name="Diallinas G."/>
            <person name="Emri T."/>
            <person name="Fekete E."/>
            <person name="Flipphi M."/>
            <person name="Freyberg S."/>
            <person name="Gallo A."/>
            <person name="Gournas C."/>
            <person name="Habgood R."/>
            <person name="Hainaut M."/>
            <person name="Harispe M.L."/>
            <person name="Henrissat B."/>
            <person name="Hilden K.S."/>
            <person name="Hope R."/>
            <person name="Hossain A."/>
            <person name="Karabika E."/>
            <person name="Karaffa L."/>
            <person name="Karanyi Z."/>
            <person name="Krasevec N."/>
            <person name="Kuo A."/>
            <person name="Kusch H."/>
            <person name="LaButti K."/>
            <person name="Lagendijk E.L."/>
            <person name="Lapidus A."/>
            <person name="Levasseur A."/>
            <person name="Lindquist E."/>
            <person name="Lipzen A."/>
            <person name="Logrieco A.F."/>
            <person name="MacCabe A."/>
            <person name="Maekelae M.R."/>
            <person name="Malavazi I."/>
            <person name="Melin P."/>
            <person name="Meyer V."/>
            <person name="Mielnichuk N."/>
            <person name="Miskei M."/>
            <person name="Molnar A.P."/>
            <person name="Mule G."/>
            <person name="Ngan C.Y."/>
            <person name="Orejas M."/>
            <person name="Orosz E."/>
            <person name="Ouedraogo J.P."/>
            <person name="Overkamp K.M."/>
            <person name="Park H.-S."/>
            <person name="Perrone G."/>
            <person name="Piumi F."/>
            <person name="Punt P.J."/>
            <person name="Ram A.F."/>
            <person name="Ramon A."/>
            <person name="Rauscher S."/>
            <person name="Record E."/>
            <person name="Riano-Pachon D.M."/>
            <person name="Robert V."/>
            <person name="Roehrig J."/>
            <person name="Ruller R."/>
            <person name="Salamov A."/>
            <person name="Salih N.S."/>
            <person name="Samson R.A."/>
            <person name="Sandor E."/>
            <person name="Sanguinetti M."/>
            <person name="Schuetze T."/>
            <person name="Sepcic K."/>
            <person name="Shelest E."/>
            <person name="Sherlock G."/>
            <person name="Sophianopoulou V."/>
            <person name="Squina F.M."/>
            <person name="Sun H."/>
            <person name="Susca A."/>
            <person name="Todd R.B."/>
            <person name="Tsang A."/>
            <person name="Unkles S.E."/>
            <person name="van de Wiele N."/>
            <person name="van Rossen-Uffink D."/>
            <person name="Oliveira J.V."/>
            <person name="Vesth T.C."/>
            <person name="Visser J."/>
            <person name="Yu J.-H."/>
            <person name="Zhou M."/>
            <person name="Andersen M.R."/>
            <person name="Archer D.B."/>
            <person name="Baker S.E."/>
            <person name="Benoit I."/>
            <person name="Brakhage A.A."/>
            <person name="Braus G.H."/>
            <person name="Fischer R."/>
            <person name="Frisvad J.C."/>
            <person name="Goldman G.H."/>
            <person name="Houbraken J."/>
            <person name="Oakley B."/>
            <person name="Pocsi I."/>
            <person name="Scazzocchio C."/>
            <person name="Seiboth B."/>
            <person name="vanKuyk P.A."/>
            <person name="Wortman J."/>
            <person name="Dyer P.S."/>
            <person name="Grigoriev I.V."/>
        </authorList>
    </citation>
    <scope>NUCLEOTIDE SEQUENCE [LARGE SCALE GENOMIC DNA]</scope>
    <source>
        <strain evidence="2">ITEM 5010</strain>
    </source>
</reference>
<dbReference type="EMBL" id="KV907503">
    <property type="protein sequence ID" value="OOF93933.1"/>
    <property type="molecule type" value="Genomic_DNA"/>
</dbReference>
<sequence length="68" mass="7319">MSRSQLSGRIAPDLLVTRAMYHCLWEIELTPASRCPSSSRTSPPRTVAVAAAAGWLEVVDASDAVIHI</sequence>